<dbReference type="InterPro" id="IPR013748">
    <property type="entry name" value="Rep_factorC_C"/>
</dbReference>
<organism evidence="6 7">
    <name type="scientific">Vittaforma corneae (strain ATCC 50505)</name>
    <name type="common">Microsporidian parasite</name>
    <name type="synonym">Nosema corneum</name>
    <dbReference type="NCBI Taxonomy" id="993615"/>
    <lineage>
        <taxon>Eukaryota</taxon>
        <taxon>Fungi</taxon>
        <taxon>Fungi incertae sedis</taxon>
        <taxon>Microsporidia</taxon>
        <taxon>Nosematidae</taxon>
        <taxon>Vittaforma</taxon>
    </lineage>
</organism>
<accession>L2GJW3</accession>
<evidence type="ECO:0000256" key="4">
    <source>
        <dbReference type="ARBA" id="ARBA00022840"/>
    </source>
</evidence>
<comment type="similarity">
    <text evidence="1">Belongs to the activator 1 small subunits family.</text>
</comment>
<dbReference type="GO" id="GO:0016887">
    <property type="term" value="F:ATP hydrolysis activity"/>
    <property type="evidence" value="ECO:0007669"/>
    <property type="project" value="InterPro"/>
</dbReference>
<dbReference type="GO" id="GO:0003689">
    <property type="term" value="F:DNA clamp loader activity"/>
    <property type="evidence" value="ECO:0007669"/>
    <property type="project" value="TreeGrafter"/>
</dbReference>
<reference evidence="7" key="1">
    <citation type="submission" date="2011-05" db="EMBL/GenBank/DDBJ databases">
        <title>The genome sequence of Vittaforma corneae strain ATCC 50505.</title>
        <authorList>
            <consortium name="The Broad Institute Genome Sequencing Platform"/>
            <person name="Cuomo C."/>
            <person name="Didier E."/>
            <person name="Bowers L."/>
            <person name="Young S.K."/>
            <person name="Zeng Q."/>
            <person name="Gargeya S."/>
            <person name="Fitzgerald M."/>
            <person name="Haas B."/>
            <person name="Abouelleil A."/>
            <person name="Alvarado L."/>
            <person name="Arachchi H.M."/>
            <person name="Berlin A."/>
            <person name="Chapman S.B."/>
            <person name="Gearin G."/>
            <person name="Goldberg J."/>
            <person name="Griggs A."/>
            <person name="Gujja S."/>
            <person name="Hansen M."/>
            <person name="Heiman D."/>
            <person name="Howarth C."/>
            <person name="Larimer J."/>
            <person name="Lui A."/>
            <person name="MacDonald P.J.P."/>
            <person name="McCowen C."/>
            <person name="Montmayeur A."/>
            <person name="Murphy C."/>
            <person name="Neiman D."/>
            <person name="Pearson M."/>
            <person name="Priest M."/>
            <person name="Roberts A."/>
            <person name="Saif S."/>
            <person name="Shea T."/>
            <person name="Sisk P."/>
            <person name="Stolte C."/>
            <person name="Sykes S."/>
            <person name="Wortman J."/>
            <person name="Nusbaum C."/>
            <person name="Birren B."/>
        </authorList>
    </citation>
    <scope>NUCLEOTIDE SEQUENCE [LARGE SCALE GENOMIC DNA]</scope>
    <source>
        <strain evidence="7">ATCC 50505</strain>
    </source>
</reference>
<protein>
    <recommendedName>
        <fullName evidence="5">AAA+ ATPase domain-containing protein</fullName>
    </recommendedName>
</protein>
<dbReference type="CDD" id="cd00009">
    <property type="entry name" value="AAA"/>
    <property type="match status" value="1"/>
</dbReference>
<dbReference type="Gene3D" id="1.20.272.10">
    <property type="match status" value="1"/>
</dbReference>
<dbReference type="Proteomes" id="UP000011082">
    <property type="component" value="Unassembled WGS sequence"/>
</dbReference>
<dbReference type="RefSeq" id="XP_007605270.1">
    <property type="nucleotide sequence ID" value="XM_007605208.1"/>
</dbReference>
<evidence type="ECO:0000259" key="5">
    <source>
        <dbReference type="SMART" id="SM00382"/>
    </source>
</evidence>
<dbReference type="HOGENOM" id="CLU_042324_1_1_1"/>
<evidence type="ECO:0000256" key="3">
    <source>
        <dbReference type="ARBA" id="ARBA00022741"/>
    </source>
</evidence>
<evidence type="ECO:0000313" key="6">
    <source>
        <dbReference type="EMBL" id="ELA41126.1"/>
    </source>
</evidence>
<dbReference type="GeneID" id="19882535"/>
<dbReference type="InParanoid" id="L2GJW3"/>
<gene>
    <name evidence="6" type="ORF">VICG_01825</name>
</gene>
<dbReference type="GO" id="GO:0031391">
    <property type="term" value="C:Elg1 RFC-like complex"/>
    <property type="evidence" value="ECO:0007669"/>
    <property type="project" value="UniProtKB-ARBA"/>
</dbReference>
<dbReference type="GO" id="GO:0005634">
    <property type="term" value="C:nucleus"/>
    <property type="evidence" value="ECO:0007669"/>
    <property type="project" value="TreeGrafter"/>
</dbReference>
<name>L2GJW3_VITCO</name>
<dbReference type="Gene3D" id="3.40.50.300">
    <property type="entry name" value="P-loop containing nucleotide triphosphate hydrolases"/>
    <property type="match status" value="1"/>
</dbReference>
<dbReference type="SMART" id="SM00382">
    <property type="entry name" value="AAA"/>
    <property type="match status" value="1"/>
</dbReference>
<dbReference type="OrthoDB" id="4199794at2759"/>
<dbReference type="Gene3D" id="1.10.8.60">
    <property type="match status" value="1"/>
</dbReference>
<proteinExistence type="inferred from homology"/>
<dbReference type="Pfam" id="PF08542">
    <property type="entry name" value="Rep_fac_C"/>
    <property type="match status" value="1"/>
</dbReference>
<evidence type="ECO:0000256" key="2">
    <source>
        <dbReference type="ARBA" id="ARBA00022705"/>
    </source>
</evidence>
<dbReference type="InterPro" id="IPR008921">
    <property type="entry name" value="DNA_pol3_clamp-load_cplx_C"/>
</dbReference>
<dbReference type="SUPFAM" id="SSF48019">
    <property type="entry name" value="post-AAA+ oligomerization domain-like"/>
    <property type="match status" value="1"/>
</dbReference>
<dbReference type="GO" id="GO:0005663">
    <property type="term" value="C:DNA replication factor C complex"/>
    <property type="evidence" value="ECO:0007669"/>
    <property type="project" value="TreeGrafter"/>
</dbReference>
<dbReference type="AlphaFoldDB" id="L2GJW3"/>
<dbReference type="EMBL" id="JH370149">
    <property type="protein sequence ID" value="ELA41126.1"/>
    <property type="molecule type" value="Genomic_DNA"/>
</dbReference>
<dbReference type="GO" id="GO:0006281">
    <property type="term" value="P:DNA repair"/>
    <property type="evidence" value="ECO:0007669"/>
    <property type="project" value="TreeGrafter"/>
</dbReference>
<keyword evidence="7" id="KW-1185">Reference proteome</keyword>
<dbReference type="InterPro" id="IPR027417">
    <property type="entry name" value="P-loop_NTPase"/>
</dbReference>
<dbReference type="PANTHER" id="PTHR11669:SF20">
    <property type="entry name" value="REPLICATION FACTOR C SUBUNIT 4"/>
    <property type="match status" value="1"/>
</dbReference>
<evidence type="ECO:0000313" key="7">
    <source>
        <dbReference type="Proteomes" id="UP000011082"/>
    </source>
</evidence>
<dbReference type="SUPFAM" id="SSF52540">
    <property type="entry name" value="P-loop containing nucleoside triphosphate hydrolases"/>
    <property type="match status" value="1"/>
</dbReference>
<dbReference type="InterPro" id="IPR003959">
    <property type="entry name" value="ATPase_AAA_core"/>
</dbReference>
<dbReference type="Pfam" id="PF00004">
    <property type="entry name" value="AAA"/>
    <property type="match status" value="1"/>
</dbReference>
<dbReference type="STRING" id="993615.L2GJW3"/>
<sequence length="285" mass="32698">MLVYGLRNTVPKTADELDCPPHVKRFLENALKDGFPHLLLYGPPGTGKTTFASILKPTLELNASDDRGIDIIRNKIKKVANTVAPQVILLDECENLTKDSQTCLRRILEDFPNTRFIFCTNYYSRIIDPLKSRLLKIKFTLKESRALERIGKSEGMDHDPSFYKDLFRKCNGDLRKCLNILQGIKPLATFDIEDLIGRAKDEVVDGFMKITDKNYEAFIDSFIFEGYSALQLIHQLNERIFEIKENDKQRCEFVKILAECESKCLIGCSEDVVLNFLCLNYILIN</sequence>
<feature type="domain" description="AAA+ ATPase" evidence="5">
    <location>
        <begin position="34"/>
        <end position="151"/>
    </location>
</feature>
<dbReference type="InterPro" id="IPR050238">
    <property type="entry name" value="DNA_Rep/Repair_Clamp_Loader"/>
</dbReference>
<dbReference type="GO" id="GO:0006271">
    <property type="term" value="P:DNA strand elongation involved in DNA replication"/>
    <property type="evidence" value="ECO:0007669"/>
    <property type="project" value="UniProtKB-ARBA"/>
</dbReference>
<dbReference type="GO" id="GO:0005524">
    <property type="term" value="F:ATP binding"/>
    <property type="evidence" value="ECO:0007669"/>
    <property type="project" value="UniProtKB-KW"/>
</dbReference>
<keyword evidence="2" id="KW-0235">DNA replication</keyword>
<dbReference type="VEuPathDB" id="MicrosporidiaDB:VICG_01825"/>
<evidence type="ECO:0000256" key="1">
    <source>
        <dbReference type="ARBA" id="ARBA00005378"/>
    </source>
</evidence>
<keyword evidence="4" id="KW-0067">ATP-binding</keyword>
<keyword evidence="3" id="KW-0547">Nucleotide-binding</keyword>
<dbReference type="PANTHER" id="PTHR11669">
    <property type="entry name" value="REPLICATION FACTOR C / DNA POLYMERASE III GAMMA-TAU SUBUNIT"/>
    <property type="match status" value="1"/>
</dbReference>
<dbReference type="InterPro" id="IPR003593">
    <property type="entry name" value="AAA+_ATPase"/>
</dbReference>
<dbReference type="GO" id="GO:0003677">
    <property type="term" value="F:DNA binding"/>
    <property type="evidence" value="ECO:0007669"/>
    <property type="project" value="InterPro"/>
</dbReference>
<dbReference type="OMA" id="AECESKC"/>